<feature type="active site" description="Charge relay system" evidence="5">
    <location>
        <position position="228"/>
    </location>
</feature>
<protein>
    <submittedName>
        <fullName evidence="10">S8 family serine peptidase</fullName>
    </submittedName>
</protein>
<feature type="signal peptide" evidence="8">
    <location>
        <begin position="1"/>
        <end position="33"/>
    </location>
</feature>
<comment type="similarity">
    <text evidence="1 5 6">Belongs to the peptidase S8 family.</text>
</comment>
<dbReference type="InterPro" id="IPR036852">
    <property type="entry name" value="Peptidase_S8/S53_dom_sf"/>
</dbReference>
<feature type="region of interest" description="Disordered" evidence="7">
    <location>
        <begin position="864"/>
        <end position="886"/>
    </location>
</feature>
<proteinExistence type="inferred from homology"/>
<evidence type="ECO:0000256" key="2">
    <source>
        <dbReference type="ARBA" id="ARBA00022670"/>
    </source>
</evidence>
<evidence type="ECO:0000256" key="5">
    <source>
        <dbReference type="PROSITE-ProRule" id="PRU01240"/>
    </source>
</evidence>
<organism evidence="10 11">
    <name type="scientific">Kribbella karoonensis</name>
    <dbReference type="NCBI Taxonomy" id="324851"/>
    <lineage>
        <taxon>Bacteria</taxon>
        <taxon>Bacillati</taxon>
        <taxon>Actinomycetota</taxon>
        <taxon>Actinomycetes</taxon>
        <taxon>Propionibacteriales</taxon>
        <taxon>Kribbellaceae</taxon>
        <taxon>Kribbella</taxon>
    </lineage>
</organism>
<evidence type="ECO:0000256" key="8">
    <source>
        <dbReference type="SAM" id="SignalP"/>
    </source>
</evidence>
<evidence type="ECO:0000313" key="11">
    <source>
        <dbReference type="Proteomes" id="UP001500190"/>
    </source>
</evidence>
<dbReference type="Proteomes" id="UP001500190">
    <property type="component" value="Unassembled WGS sequence"/>
</dbReference>
<dbReference type="EMBL" id="BAAAND010000012">
    <property type="protein sequence ID" value="GAA1609726.1"/>
    <property type="molecule type" value="Genomic_DNA"/>
</dbReference>
<evidence type="ECO:0000313" key="10">
    <source>
        <dbReference type="EMBL" id="GAA1609726.1"/>
    </source>
</evidence>
<feature type="chain" id="PRO_5046452880" evidence="8">
    <location>
        <begin position="34"/>
        <end position="1110"/>
    </location>
</feature>
<feature type="compositionally biased region" description="Low complexity" evidence="7">
    <location>
        <begin position="32"/>
        <end position="52"/>
    </location>
</feature>
<dbReference type="InterPro" id="IPR023827">
    <property type="entry name" value="Peptidase_S8_Asp-AS"/>
</dbReference>
<feature type="region of interest" description="Disordered" evidence="7">
    <location>
        <begin position="32"/>
        <end position="59"/>
    </location>
</feature>
<evidence type="ECO:0000259" key="9">
    <source>
        <dbReference type="Pfam" id="PF00082"/>
    </source>
</evidence>
<evidence type="ECO:0000256" key="1">
    <source>
        <dbReference type="ARBA" id="ARBA00011073"/>
    </source>
</evidence>
<evidence type="ECO:0000256" key="6">
    <source>
        <dbReference type="RuleBase" id="RU003355"/>
    </source>
</evidence>
<feature type="active site" description="Charge relay system" evidence="5">
    <location>
        <position position="436"/>
    </location>
</feature>
<keyword evidence="11" id="KW-1185">Reference proteome</keyword>
<dbReference type="Pfam" id="PF00082">
    <property type="entry name" value="Peptidase_S8"/>
    <property type="match status" value="1"/>
</dbReference>
<gene>
    <name evidence="10" type="ORF">GCM10009742_70440</name>
</gene>
<dbReference type="InterPro" id="IPR022398">
    <property type="entry name" value="Peptidase_S8_His-AS"/>
</dbReference>
<comment type="caution">
    <text evidence="10">The sequence shown here is derived from an EMBL/GenBank/DDBJ whole genome shotgun (WGS) entry which is preliminary data.</text>
</comment>
<dbReference type="InterPro" id="IPR050131">
    <property type="entry name" value="Peptidase_S8_subtilisin-like"/>
</dbReference>
<sequence length="1110" mass="114500">MVSTPRSRRLGVAAGASIAVLGLGLSAAGQAVAGPQAGPQAGSQAGPPAAVAKSKSPDRSVTLITGDRVTLLGGDPAHASITPGAGRTKVAFSSYRERDHLYVVPSDVRARLADGALDSRLFDVAGLIKDGYDDRGSSTLPLIVTYRGTARQRSAVPGATVARQLPVINGAALRATKDAKVLDSAGIDKIWLDGKRKVTLDQSVPQIGAPTAWQAGYTGKGVPVAVLDTGIDTSHPDLATQVVGKKNFTDAPDGDHFGHGTHVASTIAGTAAASNGRYKGVAPDARLYDGKVCDDGGSCQDSAILAGMEWAAKDVKAKVVNLSLGGTDTPGIDPLEEAVNRLTAETGTLFVIAAGNEGPAERTIGSPGSADAALTVGAVDKQNGLADFSSRGPRVGDGAVKPDISAPGVSIVAAKAKDSVIGEPVGDRYLRLDGTSMATPHVAGSAAILAQEHPDWKAAELKGALMGSARPAADQTAFEQGAGRVDVAKGIKQSVVAEPGDLSFGTAVWPHGDDTPVTKTLTYRNLGDKAVTLNLAATLTGPDGAAAPTGALKLSASTVTVPAGGTAAVQATSNTRHNGPDGLYSGRITATGGDLSVTSAIGLEKEKESYNLTLKAVGPDGKPAEFAGALMGVNSGLFEFLGDGSSALTLRLEKGEYLAQNSQYVEKTGGNYAGYDLVQPSVQLTKDTTVVFDARTAKPVKVTVPQAGAQAALADIGYDRRSADGRQSAGYSGLQFGFGESYTAQVGSAVLPPEQFTGHVASQWAKPDADGNFGNSPYLVGQVNTFPGVYPTGFVRAVRPSQQATLVQTVNATTDHEHERVVQGTGPGMGGSWAIGLLYGKAPLTTTTYVDGGPATWQTEVSEVVPSTDPNDPFPQTVSRLSSPQKAYRAGRTYDERFNAAAFSIAPDQAVRTDANLYVSVYGLADADGNSGGILADTGSTKLIRDGKVVAESPYFGYVEAADLPAAKSTYTLESSQTQSASPFATRTDLKWTFSTAAATEATPLPLLGIRYQPKVDDHNLADRKPVTVLPVVVDPQPGVALPLIRKLTVQVSGDDGKTWRNAAVLPIGHGRFKAIFETPEGQSVSLRSQLVDGSGNQTDLTVTKAYALR</sequence>
<evidence type="ECO:0000256" key="4">
    <source>
        <dbReference type="ARBA" id="ARBA00022825"/>
    </source>
</evidence>
<dbReference type="PANTHER" id="PTHR43806">
    <property type="entry name" value="PEPTIDASE S8"/>
    <property type="match status" value="1"/>
</dbReference>
<evidence type="ECO:0000256" key="3">
    <source>
        <dbReference type="ARBA" id="ARBA00022801"/>
    </source>
</evidence>
<feature type="domain" description="Peptidase S8/S53" evidence="9">
    <location>
        <begin position="219"/>
        <end position="483"/>
    </location>
</feature>
<feature type="compositionally biased region" description="Polar residues" evidence="7">
    <location>
        <begin position="868"/>
        <end position="885"/>
    </location>
</feature>
<keyword evidence="4 5" id="KW-0720">Serine protease</keyword>
<evidence type="ECO:0000256" key="7">
    <source>
        <dbReference type="SAM" id="MobiDB-lite"/>
    </source>
</evidence>
<keyword evidence="2 5" id="KW-0645">Protease</keyword>
<dbReference type="InterPro" id="IPR000209">
    <property type="entry name" value="Peptidase_S8/S53_dom"/>
</dbReference>
<dbReference type="PROSITE" id="PS51892">
    <property type="entry name" value="SUBTILASE"/>
    <property type="match status" value="1"/>
</dbReference>
<dbReference type="PROSITE" id="PS00136">
    <property type="entry name" value="SUBTILASE_ASP"/>
    <property type="match status" value="1"/>
</dbReference>
<dbReference type="PROSITE" id="PS00137">
    <property type="entry name" value="SUBTILASE_HIS"/>
    <property type="match status" value="1"/>
</dbReference>
<keyword evidence="8" id="KW-0732">Signal</keyword>
<dbReference type="InterPro" id="IPR023828">
    <property type="entry name" value="Peptidase_S8_Ser-AS"/>
</dbReference>
<dbReference type="InterPro" id="IPR015500">
    <property type="entry name" value="Peptidase_S8_subtilisin-rel"/>
</dbReference>
<dbReference type="PROSITE" id="PS00138">
    <property type="entry name" value="SUBTILASE_SER"/>
    <property type="match status" value="1"/>
</dbReference>
<accession>A0ABP4QHP7</accession>
<feature type="active site" description="Charge relay system" evidence="5">
    <location>
        <position position="259"/>
    </location>
</feature>
<dbReference type="Gene3D" id="3.40.50.200">
    <property type="entry name" value="Peptidase S8/S53 domain"/>
    <property type="match status" value="1"/>
</dbReference>
<dbReference type="RefSeq" id="WP_344199457.1">
    <property type="nucleotide sequence ID" value="NZ_BAAAND010000012.1"/>
</dbReference>
<dbReference type="SUPFAM" id="SSF52743">
    <property type="entry name" value="Subtilisin-like"/>
    <property type="match status" value="1"/>
</dbReference>
<dbReference type="CDD" id="cd07487">
    <property type="entry name" value="Peptidases_S8_1"/>
    <property type="match status" value="1"/>
</dbReference>
<reference evidence="11" key="1">
    <citation type="journal article" date="2019" name="Int. J. Syst. Evol. Microbiol.">
        <title>The Global Catalogue of Microorganisms (GCM) 10K type strain sequencing project: providing services to taxonomists for standard genome sequencing and annotation.</title>
        <authorList>
            <consortium name="The Broad Institute Genomics Platform"/>
            <consortium name="The Broad Institute Genome Sequencing Center for Infectious Disease"/>
            <person name="Wu L."/>
            <person name="Ma J."/>
        </authorList>
    </citation>
    <scope>NUCLEOTIDE SEQUENCE [LARGE SCALE GENOMIC DNA]</scope>
    <source>
        <strain evidence="11">JCM 14304</strain>
    </source>
</reference>
<name>A0ABP4QHP7_9ACTN</name>
<keyword evidence="3 5" id="KW-0378">Hydrolase</keyword>
<dbReference type="PRINTS" id="PR00723">
    <property type="entry name" value="SUBTILISIN"/>
</dbReference>
<dbReference type="PANTHER" id="PTHR43806:SF65">
    <property type="entry name" value="SERINE PROTEASE APRX"/>
    <property type="match status" value="1"/>
</dbReference>